<dbReference type="GO" id="GO:0005737">
    <property type="term" value="C:cytoplasm"/>
    <property type="evidence" value="ECO:0007669"/>
    <property type="project" value="UniProtKB-SubCell"/>
</dbReference>
<dbReference type="SUPFAM" id="SSF48371">
    <property type="entry name" value="ARM repeat"/>
    <property type="match status" value="1"/>
</dbReference>
<dbReference type="GO" id="GO:0006974">
    <property type="term" value="P:DNA damage response"/>
    <property type="evidence" value="ECO:0007669"/>
    <property type="project" value="InterPro"/>
</dbReference>
<dbReference type="EMBL" id="JANBPU010000021">
    <property type="protein sequence ID" value="KAJ1919841.1"/>
    <property type="molecule type" value="Genomic_DNA"/>
</dbReference>
<dbReference type="Gene3D" id="1.25.10.10">
    <property type="entry name" value="Leucine-rich Repeat Variant"/>
    <property type="match status" value="1"/>
</dbReference>
<evidence type="ECO:0000256" key="2">
    <source>
        <dbReference type="ARBA" id="ARBA00022490"/>
    </source>
</evidence>
<comment type="caution">
    <text evidence="4">The sequence shown here is derived from an EMBL/GenBank/DDBJ whole genome shotgun (WGS) entry which is preliminary data.</text>
</comment>
<proteinExistence type="inferred from homology"/>
<dbReference type="InterPro" id="IPR011989">
    <property type="entry name" value="ARM-like"/>
</dbReference>
<dbReference type="Proteomes" id="UP001150538">
    <property type="component" value="Unassembled WGS sequence"/>
</dbReference>
<dbReference type="PANTHER" id="PTHR21331:SF2">
    <property type="entry name" value="BRCA1-ASSOCIATED ATM ACTIVATOR 1"/>
    <property type="match status" value="1"/>
</dbReference>
<accession>A0A9W7ZZN4</accession>
<name>A0A9W7ZZN4_9FUNG</name>
<reference evidence="4" key="1">
    <citation type="submission" date="2022-07" db="EMBL/GenBank/DDBJ databases">
        <title>Phylogenomic reconstructions and comparative analyses of Kickxellomycotina fungi.</title>
        <authorList>
            <person name="Reynolds N.K."/>
            <person name="Stajich J.E."/>
            <person name="Barry K."/>
            <person name="Grigoriev I.V."/>
            <person name="Crous P."/>
            <person name="Smith M.E."/>
        </authorList>
    </citation>
    <scope>NUCLEOTIDE SEQUENCE</scope>
    <source>
        <strain evidence="4">NBRC 100468</strain>
    </source>
</reference>
<dbReference type="InterPro" id="IPR016024">
    <property type="entry name" value="ARM-type_fold"/>
</dbReference>
<evidence type="ECO:0000313" key="5">
    <source>
        <dbReference type="Proteomes" id="UP001150538"/>
    </source>
</evidence>
<comment type="similarity">
    <text evidence="3">Belongs to the BRAT1 family.</text>
</comment>
<dbReference type="PANTHER" id="PTHR21331">
    <property type="entry name" value="BRCA1-ASSOCIATED ATM ACTIVATOR 1"/>
    <property type="match status" value="1"/>
</dbReference>
<comment type="subcellular location">
    <subcellularLocation>
        <location evidence="1">Cytoplasm</location>
    </subcellularLocation>
</comment>
<gene>
    <name evidence="4" type="ORF">H4219_001750</name>
</gene>
<sequence>MDWQCDLRHLCRIFVEGESIAHNRCLDVILSMLKNDQLGDDDVLSKIWINIWTPLSLTSSPLAILSSLSVGLLILQNCHQLDLSKRSLISSSAEILLNNILGLQDVHGISNDLENSNELDLKNSIRVLSQNRYIETRVIYECIRIVGDSLVFTQDYYKLQLLLSCLRMKKFQNNPKLLNVTLDMLLSGIKVIAKLIPDLIGNFSLTSAGLVKILNSVVEIFVQFDKNFEISSNKTLIESLAISIRRRLQDTEWEIRDSVLEFLLKLANEAPESAIRFIEQDITIDEIFTMLKDDEAYVRASAIHLLMALVDRLPNRCMPTSDFLIDLQTDSEAFVRRAAVEWALVLGETCTTGSGTLSQNLGLWKAVLKKEIIHEIYIDPDFEVRVRAAKLLSFLLTKLYTTPDKLGTEISEIIEAYNINNLMLDTLQDSSRFVRQVAYECLLELKKIFDDNNNGVPTDTKIAHQAKKTNFSDSDTLNQKSQAFYRKLSSIDFDRIKACLEPEHFYKEAIETSVADVLMKEKNETNSGNNILDCY</sequence>
<organism evidence="4 5">
    <name type="scientific">Mycoemilia scoparia</name>
    <dbReference type="NCBI Taxonomy" id="417184"/>
    <lineage>
        <taxon>Eukaryota</taxon>
        <taxon>Fungi</taxon>
        <taxon>Fungi incertae sedis</taxon>
        <taxon>Zoopagomycota</taxon>
        <taxon>Kickxellomycotina</taxon>
        <taxon>Kickxellomycetes</taxon>
        <taxon>Kickxellales</taxon>
        <taxon>Kickxellaceae</taxon>
        <taxon>Mycoemilia</taxon>
    </lineage>
</organism>
<evidence type="ECO:0000256" key="1">
    <source>
        <dbReference type="ARBA" id="ARBA00004496"/>
    </source>
</evidence>
<evidence type="ECO:0000256" key="3">
    <source>
        <dbReference type="ARBA" id="ARBA00061308"/>
    </source>
</evidence>
<keyword evidence="5" id="KW-1185">Reference proteome</keyword>
<dbReference type="OrthoDB" id="10057956at2759"/>
<protein>
    <submittedName>
        <fullName evidence="4">Uncharacterized protein</fullName>
    </submittedName>
</protein>
<dbReference type="InterPro" id="IPR038904">
    <property type="entry name" value="BRAT1"/>
</dbReference>
<evidence type="ECO:0000313" key="4">
    <source>
        <dbReference type="EMBL" id="KAJ1919841.1"/>
    </source>
</evidence>
<keyword evidence="2" id="KW-0963">Cytoplasm</keyword>
<dbReference type="GO" id="GO:0005634">
    <property type="term" value="C:nucleus"/>
    <property type="evidence" value="ECO:0007669"/>
    <property type="project" value="TreeGrafter"/>
</dbReference>
<dbReference type="AlphaFoldDB" id="A0A9W7ZZN4"/>